<dbReference type="AlphaFoldDB" id="A0A839RSP4"/>
<dbReference type="GO" id="GO:0046872">
    <property type="term" value="F:metal ion binding"/>
    <property type="evidence" value="ECO:0007669"/>
    <property type="project" value="UniProtKB-KW"/>
</dbReference>
<evidence type="ECO:0000256" key="1">
    <source>
        <dbReference type="ARBA" id="ARBA00001927"/>
    </source>
</evidence>
<dbReference type="Gene3D" id="3.30.70.20">
    <property type="match status" value="1"/>
</dbReference>
<dbReference type="PANTHER" id="PTHR36923">
    <property type="entry name" value="FERREDOXIN"/>
    <property type="match status" value="1"/>
</dbReference>
<comment type="cofactor">
    <cofactor evidence="1">
        <name>[3Fe-4S] cluster</name>
        <dbReference type="ChEBI" id="CHEBI:21137"/>
    </cofactor>
</comment>
<proteinExistence type="predicted"/>
<keyword evidence="7" id="KW-0003">3Fe-4S</keyword>
<protein>
    <submittedName>
        <fullName evidence="8">Ferredoxin</fullName>
    </submittedName>
</protein>
<dbReference type="EMBL" id="JACHWS010000003">
    <property type="protein sequence ID" value="MBB3039166.1"/>
    <property type="molecule type" value="Genomic_DNA"/>
</dbReference>
<keyword evidence="2" id="KW-0813">Transport</keyword>
<evidence type="ECO:0000256" key="3">
    <source>
        <dbReference type="ARBA" id="ARBA00022723"/>
    </source>
</evidence>
<dbReference type="Proteomes" id="UP000567922">
    <property type="component" value="Unassembled WGS sequence"/>
</dbReference>
<dbReference type="OrthoDB" id="9803319at2"/>
<dbReference type="PANTHER" id="PTHR36923:SF3">
    <property type="entry name" value="FERREDOXIN"/>
    <property type="match status" value="1"/>
</dbReference>
<dbReference type="SUPFAM" id="SSF54862">
    <property type="entry name" value="4Fe-4S ferredoxins"/>
    <property type="match status" value="1"/>
</dbReference>
<reference evidence="8 9" key="1">
    <citation type="submission" date="2020-08" db="EMBL/GenBank/DDBJ databases">
        <title>Sequencing the genomes of 1000 actinobacteria strains.</title>
        <authorList>
            <person name="Klenk H.-P."/>
        </authorList>
    </citation>
    <scope>NUCLEOTIDE SEQUENCE [LARGE SCALE GENOMIC DNA]</scope>
    <source>
        <strain evidence="8 9">DSM 45258</strain>
    </source>
</reference>
<evidence type="ECO:0000256" key="5">
    <source>
        <dbReference type="ARBA" id="ARBA00023004"/>
    </source>
</evidence>
<organism evidence="8 9">
    <name type="scientific">Hoyosella altamirensis</name>
    <dbReference type="NCBI Taxonomy" id="616997"/>
    <lineage>
        <taxon>Bacteria</taxon>
        <taxon>Bacillati</taxon>
        <taxon>Actinomycetota</taxon>
        <taxon>Actinomycetes</taxon>
        <taxon>Mycobacteriales</taxon>
        <taxon>Hoyosellaceae</taxon>
        <taxon>Hoyosella</taxon>
    </lineage>
</organism>
<dbReference type="Pfam" id="PF13459">
    <property type="entry name" value="Fer4_15"/>
    <property type="match status" value="1"/>
</dbReference>
<keyword evidence="9" id="KW-1185">Reference proteome</keyword>
<keyword evidence="6" id="KW-0411">Iron-sulfur</keyword>
<dbReference type="InterPro" id="IPR051269">
    <property type="entry name" value="Fe-S_cluster_ET"/>
</dbReference>
<keyword evidence="3" id="KW-0479">Metal-binding</keyword>
<dbReference type="RefSeq" id="WP_064439397.1">
    <property type="nucleotide sequence ID" value="NZ_BDDI01000004.1"/>
</dbReference>
<keyword evidence="5" id="KW-0408">Iron</keyword>
<evidence type="ECO:0000313" key="9">
    <source>
        <dbReference type="Proteomes" id="UP000567922"/>
    </source>
</evidence>
<dbReference type="GO" id="GO:0051538">
    <property type="term" value="F:3 iron, 4 sulfur cluster binding"/>
    <property type="evidence" value="ECO:0007669"/>
    <property type="project" value="UniProtKB-KW"/>
</dbReference>
<gene>
    <name evidence="8" type="ORF">FHU29_003635</name>
</gene>
<evidence type="ECO:0000256" key="2">
    <source>
        <dbReference type="ARBA" id="ARBA00022448"/>
    </source>
</evidence>
<comment type="caution">
    <text evidence="8">The sequence shown here is derived from an EMBL/GenBank/DDBJ whole genome shotgun (WGS) entry which is preliminary data.</text>
</comment>
<evidence type="ECO:0000256" key="7">
    <source>
        <dbReference type="ARBA" id="ARBA00023291"/>
    </source>
</evidence>
<accession>A0A839RSP4</accession>
<name>A0A839RSP4_9ACTN</name>
<sequence>MKIQVDTNACVGTGFCEAIRSDIFEVGDDGVVTLLTEEFTEADRADLDDAVAQCPMGALYLEG</sequence>
<evidence type="ECO:0000313" key="8">
    <source>
        <dbReference type="EMBL" id="MBB3039166.1"/>
    </source>
</evidence>
<evidence type="ECO:0000256" key="4">
    <source>
        <dbReference type="ARBA" id="ARBA00022982"/>
    </source>
</evidence>
<keyword evidence="4" id="KW-0249">Electron transport</keyword>
<evidence type="ECO:0000256" key="6">
    <source>
        <dbReference type="ARBA" id="ARBA00023014"/>
    </source>
</evidence>